<protein>
    <submittedName>
        <fullName evidence="1">Uncharacterized protein</fullName>
    </submittedName>
</protein>
<proteinExistence type="predicted"/>
<reference evidence="2" key="1">
    <citation type="journal article" date="2019" name="Int. J. Syst. Evol. Microbiol.">
        <title>The Global Catalogue of Microorganisms (GCM) 10K type strain sequencing project: providing services to taxonomists for standard genome sequencing and annotation.</title>
        <authorList>
            <consortium name="The Broad Institute Genomics Platform"/>
            <consortium name="The Broad Institute Genome Sequencing Center for Infectious Disease"/>
            <person name="Wu L."/>
            <person name="Ma J."/>
        </authorList>
    </citation>
    <scope>NUCLEOTIDE SEQUENCE [LARGE SCALE GENOMIC DNA]</scope>
    <source>
        <strain evidence="2">NBRC 108755</strain>
    </source>
</reference>
<dbReference type="EMBL" id="BSVA01000001">
    <property type="protein sequence ID" value="GMA91739.1"/>
    <property type="molecule type" value="Genomic_DNA"/>
</dbReference>
<keyword evidence="2" id="KW-1185">Reference proteome</keyword>
<evidence type="ECO:0000313" key="1">
    <source>
        <dbReference type="EMBL" id="GMA91739.1"/>
    </source>
</evidence>
<evidence type="ECO:0000313" key="2">
    <source>
        <dbReference type="Proteomes" id="UP001157069"/>
    </source>
</evidence>
<name>A0ABQ6JUR8_9MICO</name>
<sequence>MTDNIRDDQLQVELGGNWFALPAADEPIDPALDELLASFEPLEGSLGGSCAAVSAS</sequence>
<dbReference type="RefSeq" id="WP_284300222.1">
    <property type="nucleotide sequence ID" value="NZ_BSVA01000001.1"/>
</dbReference>
<gene>
    <name evidence="1" type="ORF">GCM10025869_22680</name>
</gene>
<comment type="caution">
    <text evidence="1">The sequence shown here is derived from an EMBL/GenBank/DDBJ whole genome shotgun (WGS) entry which is preliminary data.</text>
</comment>
<accession>A0ABQ6JUR8</accession>
<organism evidence="1 2">
    <name type="scientific">Homoserinibacter gongjuensis</name>
    <dbReference type="NCBI Taxonomy" id="1162968"/>
    <lineage>
        <taxon>Bacteria</taxon>
        <taxon>Bacillati</taxon>
        <taxon>Actinomycetota</taxon>
        <taxon>Actinomycetes</taxon>
        <taxon>Micrococcales</taxon>
        <taxon>Microbacteriaceae</taxon>
        <taxon>Homoserinibacter</taxon>
    </lineage>
</organism>
<dbReference type="Proteomes" id="UP001157069">
    <property type="component" value="Unassembled WGS sequence"/>
</dbReference>